<name>A0A0A5HMS5_9BACI</name>
<dbReference type="Proteomes" id="UP000030401">
    <property type="component" value="Unassembled WGS sequence"/>
</dbReference>
<sequence length="572" mass="67806">METTYKNSVHRYHLEKLKEYQEQSGENFEEIDEDEIINKLMEGDFDDLGGLTAIRGFVYQYYVAIYFILKMVQDPKTSWWDKVVFEYFDDVALLRNDKIRFIQVKTVRENSSNRLRPNDIYSRSAKKNVESNYDYFNSWTDKLFKNYESFINKKSISLIDNYLEKDSFVDPEFELVSNTPHNSLEDLEVFTLNPSFNADISNETILKPNIEKPIVLKDNKRIQFDKVFSKSVEFYLERLYINKLGSFDSLKKIIEGLIEDIIRISHPIKKTIVDEIFRNLLSEIVQRTYRDDSEMDKSHLVFKREDVQALIYTWCESLKDNAASYLEDSSLLSIIRYLLEALRNEFQEEFESNQKLLKELLETLDWFRTEFEEQFRNDSTYCLVFLNKLFNLQSTIKVEKFNNDKNKQHIKTSLSYIIRCLVFYPSKKVEFKNAQLLFHAGEIENEKLLFTIYNARNRSNTVVVKNTVVSALQQCDYGSQINQDLFSLILDEKKEQTTEKSETSKRLAARFAVTKVEREDISIIDPPENLKFINTAEVEDFFGFFSNTNEEEVPTFQNRKMENDWKLSLLEE</sequence>
<dbReference type="GO" id="GO:0004518">
    <property type="term" value="F:nuclease activity"/>
    <property type="evidence" value="ECO:0007669"/>
    <property type="project" value="InterPro"/>
</dbReference>
<evidence type="ECO:0000313" key="3">
    <source>
        <dbReference type="Proteomes" id="UP000030401"/>
    </source>
</evidence>
<dbReference type="eggNOG" id="ENOG502ZWIN">
    <property type="taxonomic scope" value="Bacteria"/>
</dbReference>
<dbReference type="EMBL" id="AVPG01000029">
    <property type="protein sequence ID" value="KGX84917.1"/>
    <property type="molecule type" value="Genomic_DNA"/>
</dbReference>
<dbReference type="AlphaFoldDB" id="A0A0A5HMS5"/>
<gene>
    <name evidence="2" type="ORF">N784_11645</name>
</gene>
<dbReference type="Pfam" id="PF14130">
    <property type="entry name" value="Cap4_nuclease"/>
    <property type="match status" value="1"/>
</dbReference>
<proteinExistence type="predicted"/>
<reference evidence="2 3" key="1">
    <citation type="submission" date="2013-08" db="EMBL/GenBank/DDBJ databases">
        <authorList>
            <person name="Huang J."/>
            <person name="Wang G."/>
        </authorList>
    </citation>
    <scope>NUCLEOTIDE SEQUENCE [LARGE SCALE GENOMIC DNA]</scope>
    <source>
        <strain evidence="2 3">JSM 072002</strain>
    </source>
</reference>
<evidence type="ECO:0000313" key="2">
    <source>
        <dbReference type="EMBL" id="KGX84917.1"/>
    </source>
</evidence>
<keyword evidence="3" id="KW-1185">Reference proteome</keyword>
<dbReference type="OrthoDB" id="2985464at2"/>
<dbReference type="RefSeq" id="WP_036835948.1">
    <property type="nucleotide sequence ID" value="NZ_AVPG01000029.1"/>
</dbReference>
<organism evidence="2 3">
    <name type="scientific">Pontibacillus litoralis JSM 072002</name>
    <dbReference type="NCBI Taxonomy" id="1385512"/>
    <lineage>
        <taxon>Bacteria</taxon>
        <taxon>Bacillati</taxon>
        <taxon>Bacillota</taxon>
        <taxon>Bacilli</taxon>
        <taxon>Bacillales</taxon>
        <taxon>Bacillaceae</taxon>
        <taxon>Pontibacillus</taxon>
    </lineage>
</organism>
<dbReference type="STRING" id="1385512.N784_11645"/>
<dbReference type="InterPro" id="IPR025382">
    <property type="entry name" value="Cap4-like_endonuclease_dom"/>
</dbReference>
<accession>A0A0A5HMS5</accession>
<evidence type="ECO:0000259" key="1">
    <source>
        <dbReference type="Pfam" id="PF14130"/>
    </source>
</evidence>
<protein>
    <recommendedName>
        <fullName evidence="1">CD-NTase associated protein 4-like DNA endonuclease domain-containing protein</fullName>
    </recommendedName>
</protein>
<feature type="domain" description="CD-NTase associated protein 4-like DNA endonuclease" evidence="1">
    <location>
        <begin position="49"/>
        <end position="199"/>
    </location>
</feature>
<comment type="caution">
    <text evidence="2">The sequence shown here is derived from an EMBL/GenBank/DDBJ whole genome shotgun (WGS) entry which is preliminary data.</text>
</comment>